<feature type="repeat" description="PPR" evidence="2">
    <location>
        <begin position="321"/>
        <end position="355"/>
    </location>
</feature>
<gene>
    <name evidence="3" type="ORF">KP509_35G008600</name>
</gene>
<proteinExistence type="predicted"/>
<keyword evidence="4" id="KW-1185">Reference proteome</keyword>
<sequence>MCTVPRLCFHKGHLSDCLHHVGFDSVAGCGEDRLQKALGALQLLYSKGLPVSRDFIYSLLQECIKHKNFSAGLIVHSLIVSRGLDSASCFADHLIRLFASCGHLPEANHVFENVAEPTSHTWNAIIFAHVGLSEHERALSLYKKMLQNAAVLVDSVTLSSILTACNSLGAIWNGRVVHGHILEEDFDHDIIIMNNLIYMYSKTFCMEDAQAVFDQLRDRNSLSWGAIIYGYSEQGQGVRALELFEDMQLEGLQPSRAVFLSVLKACSTVGAIMTGREIHDQVIRLAFGLDVTIQSALVNMYAKCKSLDEAYAIFRGCKSLDIVMWGVMVAGFVENGQGQSAFELFKRMQALAVKSNAVIFISLLKACNTKHEIKQGMFIHEQIQISGLQCDMAIQGSLIDMYSNCGNLEKAREVFDQTLDRDDVIWVSMITTYIQHGHKDYARDLYAHMVDEGIRLNGKTFVSLLKVCNSDYSDLLWLIHDDIIRGRQEIDVVVGSALVDSYGRCGFMEEAYYLFVKLPERNIVSWGGLMAAYIQHGLELRALKLFDTMLEHGLEPDRAALSCTLQACCGTGNITRGKEIHDLIIKNSSEFDAVIISSLVHLYAECGSLREACKVFDGASAKDAVSWSVIIGGCCLNGNLKLAAQYLNAMEKLGVKPHKVIFTSMLTACSQAGSLREGYRIFKFMTEDYGIVPDESHLSCMLDLMGRTGGLNDAKELFQSIPFEYDHIIETSLLTGCRTYCTMEVGKLWFKKAFYG</sequence>
<dbReference type="GO" id="GO:0009451">
    <property type="term" value="P:RNA modification"/>
    <property type="evidence" value="ECO:0007669"/>
    <property type="project" value="InterPro"/>
</dbReference>
<dbReference type="PANTHER" id="PTHR24015">
    <property type="entry name" value="OS07G0578800 PROTEIN-RELATED"/>
    <property type="match status" value="1"/>
</dbReference>
<evidence type="ECO:0000313" key="3">
    <source>
        <dbReference type="EMBL" id="KAH7282019.1"/>
    </source>
</evidence>
<dbReference type="Pfam" id="PF01535">
    <property type="entry name" value="PPR"/>
    <property type="match status" value="11"/>
</dbReference>
<dbReference type="FunFam" id="1.25.40.10:FF:000158">
    <property type="entry name" value="pentatricopeptide repeat-containing protein At2g33680"/>
    <property type="match status" value="1"/>
</dbReference>
<dbReference type="FunFam" id="1.25.40.10:FF:000285">
    <property type="entry name" value="Pentatricopeptide repeat-containing protein, chloroplastic"/>
    <property type="match status" value="1"/>
</dbReference>
<reference evidence="3" key="1">
    <citation type="submission" date="2021-08" db="EMBL/GenBank/DDBJ databases">
        <title>WGS assembly of Ceratopteris richardii.</title>
        <authorList>
            <person name="Marchant D.B."/>
            <person name="Chen G."/>
            <person name="Jenkins J."/>
            <person name="Shu S."/>
            <person name="Leebens-Mack J."/>
            <person name="Grimwood J."/>
            <person name="Schmutz J."/>
            <person name="Soltis P."/>
            <person name="Soltis D."/>
            <person name="Chen Z.-H."/>
        </authorList>
    </citation>
    <scope>NUCLEOTIDE SEQUENCE</scope>
    <source>
        <strain evidence="3">Whitten #5841</strain>
        <tissue evidence="3">Leaf</tissue>
    </source>
</reference>
<evidence type="ECO:0000313" key="4">
    <source>
        <dbReference type="Proteomes" id="UP000825935"/>
    </source>
</evidence>
<keyword evidence="1" id="KW-0677">Repeat</keyword>
<dbReference type="AlphaFoldDB" id="A0A8T2QDS1"/>
<dbReference type="FunFam" id="1.25.40.10:FF:000381">
    <property type="entry name" value="Pentatricopeptide repeat-containing protein"/>
    <property type="match status" value="1"/>
</dbReference>
<comment type="caution">
    <text evidence="3">The sequence shown here is derived from an EMBL/GenBank/DDBJ whole genome shotgun (WGS) entry which is preliminary data.</text>
</comment>
<dbReference type="FunFam" id="1.25.40.10:FF:000073">
    <property type="entry name" value="Pentatricopeptide repeat-containing protein chloroplastic"/>
    <property type="match status" value="1"/>
</dbReference>
<evidence type="ECO:0000256" key="1">
    <source>
        <dbReference type="ARBA" id="ARBA00022737"/>
    </source>
</evidence>
<dbReference type="PROSITE" id="PS51375">
    <property type="entry name" value="PPR"/>
    <property type="match status" value="5"/>
</dbReference>
<dbReference type="GO" id="GO:0003723">
    <property type="term" value="F:RNA binding"/>
    <property type="evidence" value="ECO:0007669"/>
    <property type="project" value="InterPro"/>
</dbReference>
<dbReference type="InterPro" id="IPR002885">
    <property type="entry name" value="PPR_rpt"/>
</dbReference>
<dbReference type="InterPro" id="IPR046960">
    <property type="entry name" value="PPR_At4g14850-like_plant"/>
</dbReference>
<dbReference type="InterPro" id="IPR011990">
    <property type="entry name" value="TPR-like_helical_dom_sf"/>
</dbReference>
<dbReference type="PANTHER" id="PTHR24015:SF1922">
    <property type="entry name" value="OS07G0239600 PROTEIN"/>
    <property type="match status" value="1"/>
</dbReference>
<accession>A0A8T2QDS1</accession>
<dbReference type="EMBL" id="CM035440">
    <property type="protein sequence ID" value="KAH7282019.1"/>
    <property type="molecule type" value="Genomic_DNA"/>
</dbReference>
<feature type="repeat" description="PPR" evidence="2">
    <location>
        <begin position="623"/>
        <end position="657"/>
    </location>
</feature>
<dbReference type="SUPFAM" id="SSF48452">
    <property type="entry name" value="TPR-like"/>
    <property type="match status" value="1"/>
</dbReference>
<feature type="repeat" description="PPR" evidence="2">
    <location>
        <begin position="522"/>
        <end position="556"/>
    </location>
</feature>
<dbReference type="Gene3D" id="1.25.40.10">
    <property type="entry name" value="Tetratricopeptide repeat domain"/>
    <property type="match status" value="6"/>
</dbReference>
<organism evidence="3 4">
    <name type="scientific">Ceratopteris richardii</name>
    <name type="common">Triangle waterfern</name>
    <dbReference type="NCBI Taxonomy" id="49495"/>
    <lineage>
        <taxon>Eukaryota</taxon>
        <taxon>Viridiplantae</taxon>
        <taxon>Streptophyta</taxon>
        <taxon>Embryophyta</taxon>
        <taxon>Tracheophyta</taxon>
        <taxon>Polypodiopsida</taxon>
        <taxon>Polypodiidae</taxon>
        <taxon>Polypodiales</taxon>
        <taxon>Pteridineae</taxon>
        <taxon>Pteridaceae</taxon>
        <taxon>Parkerioideae</taxon>
        <taxon>Ceratopteris</taxon>
    </lineage>
</organism>
<feature type="repeat" description="PPR" evidence="2">
    <location>
        <begin position="220"/>
        <end position="254"/>
    </location>
</feature>
<dbReference type="NCBIfam" id="TIGR00756">
    <property type="entry name" value="PPR"/>
    <property type="match status" value="4"/>
</dbReference>
<dbReference type="FunFam" id="1.25.40.10:FF:000344">
    <property type="entry name" value="Pentatricopeptide repeat-containing protein"/>
    <property type="match status" value="1"/>
</dbReference>
<feature type="repeat" description="PPR" evidence="2">
    <location>
        <begin position="422"/>
        <end position="456"/>
    </location>
</feature>
<name>A0A8T2QDS1_CERRI</name>
<protein>
    <recommendedName>
        <fullName evidence="5">Pentatricopeptide repeat-containing protein</fullName>
    </recommendedName>
</protein>
<dbReference type="Proteomes" id="UP000825935">
    <property type="component" value="Chromosome 35"/>
</dbReference>
<dbReference type="OrthoDB" id="1894993at2759"/>
<evidence type="ECO:0008006" key="5">
    <source>
        <dbReference type="Google" id="ProtNLM"/>
    </source>
</evidence>
<dbReference type="GO" id="GO:0048731">
    <property type="term" value="P:system development"/>
    <property type="evidence" value="ECO:0007669"/>
    <property type="project" value="UniProtKB-ARBA"/>
</dbReference>
<evidence type="ECO:0000256" key="2">
    <source>
        <dbReference type="PROSITE-ProRule" id="PRU00708"/>
    </source>
</evidence>